<keyword evidence="3" id="KW-1185">Reference proteome</keyword>
<dbReference type="Proteomes" id="UP000301424">
    <property type="component" value="Segment"/>
</dbReference>
<proteinExistence type="predicted"/>
<evidence type="ECO:0000313" key="3">
    <source>
        <dbReference type="Proteomes" id="UP000301424"/>
    </source>
</evidence>
<reference evidence="2 3" key="1">
    <citation type="submission" date="2019-02" db="EMBL/GenBank/DDBJ databases">
        <title>Complete genome sequence of Burkholderia cenocepacia phage BcepSauron.</title>
        <authorList>
            <person name="Park K."/>
            <person name="Gonzalez C."/>
            <person name="Liu M."/>
            <person name="Gill J."/>
        </authorList>
    </citation>
    <scope>NUCLEOTIDE SEQUENCE [LARGE SCALE GENOMIC DNA]</scope>
</reference>
<organism evidence="2 3">
    <name type="scientific">Burkholderia phage BcepSauron</name>
    <dbReference type="NCBI Taxonomy" id="2530033"/>
    <lineage>
        <taxon>Viruses</taxon>
        <taxon>Duplodnaviria</taxon>
        <taxon>Heunggongvirae</taxon>
        <taxon>Uroviricota</taxon>
        <taxon>Caudoviricetes</taxon>
        <taxon>Sarumanvirus</taxon>
        <taxon>Sarumanvirus bcepsauron</taxon>
    </lineage>
</organism>
<sequence>MTDVYQKACGVPTLERVIDTLEESKKGAPVEYVHGLRAALHLVRGMRTLAIEANNFNDVLNAIAEGDIDSLLPEAPASVVAGMKLPEAAKAVGIDLDGVLADIERDAMDARNRRRRAYEPPPAAVTFPNVPNAPQPYTMPVAHKGTLQHGSNPPAFGSGNPNVVITNAGGALTISAPGVSDSSDDGAGQAPGPELEDARDPETVVDGIEFASPEKAKAYRFGEHAADVISKIAPYPYRSHTR</sequence>
<evidence type="ECO:0000313" key="2">
    <source>
        <dbReference type="EMBL" id="QBQ74481.1"/>
    </source>
</evidence>
<feature type="region of interest" description="Disordered" evidence="1">
    <location>
        <begin position="175"/>
        <end position="203"/>
    </location>
</feature>
<name>A0A482MKC3_9CAUD</name>
<dbReference type="EMBL" id="MK552141">
    <property type="protein sequence ID" value="QBQ74481.1"/>
    <property type="molecule type" value="Genomic_DNA"/>
</dbReference>
<protein>
    <submittedName>
        <fullName evidence="2">RNA polymerase</fullName>
    </submittedName>
</protein>
<accession>A0A482MKC3</accession>
<evidence type="ECO:0000256" key="1">
    <source>
        <dbReference type="SAM" id="MobiDB-lite"/>
    </source>
</evidence>
<gene>
    <name evidence="2" type="ORF">BcepSauron_101</name>
</gene>